<dbReference type="KEGG" id="cthr:CTHT_0049150"/>
<dbReference type="InterPro" id="IPR036597">
    <property type="entry name" value="Fido-like_dom_sf"/>
</dbReference>
<evidence type="ECO:0000259" key="1">
    <source>
        <dbReference type="PROSITE" id="PS51459"/>
    </source>
</evidence>
<dbReference type="HOGENOM" id="CLU_053737_0_1_1"/>
<dbReference type="OMA" id="ELICATH"/>
<dbReference type="Proteomes" id="UP000008066">
    <property type="component" value="Unassembled WGS sequence"/>
</dbReference>
<dbReference type="PANTHER" id="PTHR13504:SF38">
    <property type="entry name" value="FIDO DOMAIN-CONTAINING PROTEIN"/>
    <property type="match status" value="1"/>
</dbReference>
<dbReference type="STRING" id="759272.G0SB74"/>
<dbReference type="InterPro" id="IPR003812">
    <property type="entry name" value="Fido"/>
</dbReference>
<dbReference type="SUPFAM" id="SSF140931">
    <property type="entry name" value="Fic-like"/>
    <property type="match status" value="1"/>
</dbReference>
<dbReference type="PANTHER" id="PTHR13504">
    <property type="entry name" value="FIDO DOMAIN-CONTAINING PROTEIN DDB_G0283145"/>
    <property type="match status" value="1"/>
</dbReference>
<sequence>MASSDKSLSNSILEKIVKDWPKLDLQSQEKLSHSLTQSIARMIYGSNMIEFAGSSLDITISMCQDVFLSKSADPAGIHDYNPNRFSFSQLVEHLKANNRPTNLAEVEKSIREVVQHIQALVHVLIHIVINDRAWTEKLLSETHQILYKGLDKEVEAGKYRTFEIAIRYGKTENQPKVKPCLRASAVRGYMKEFIAHLKKDTKTEMDPFERAACCHHQFINIYPFGNGNGRMSRILVTVLLLKHAGAVCEIGLTQEERDKYVAICIRGARKFYEEDMEVDYDERMGHLRLARFIKEKSKSWKDWKMKEE</sequence>
<dbReference type="OrthoDB" id="439046at2759"/>
<evidence type="ECO:0000313" key="3">
    <source>
        <dbReference type="Proteomes" id="UP000008066"/>
    </source>
</evidence>
<reference evidence="2 3" key="1">
    <citation type="journal article" date="2011" name="Cell">
        <title>Insight into structure and assembly of the nuclear pore complex by utilizing the genome of a eukaryotic thermophile.</title>
        <authorList>
            <person name="Amlacher S."/>
            <person name="Sarges P."/>
            <person name="Flemming D."/>
            <person name="van Noort V."/>
            <person name="Kunze R."/>
            <person name="Devos D.P."/>
            <person name="Arumugam M."/>
            <person name="Bork P."/>
            <person name="Hurt E."/>
        </authorList>
    </citation>
    <scope>NUCLEOTIDE SEQUENCE [LARGE SCALE GENOMIC DNA]</scope>
    <source>
        <strain evidence="3">DSM 1495 / CBS 144.50 / IMI 039719</strain>
    </source>
</reference>
<dbReference type="PROSITE" id="PS51459">
    <property type="entry name" value="FIDO"/>
    <property type="match status" value="1"/>
</dbReference>
<feature type="domain" description="Fido" evidence="1">
    <location>
        <begin position="134"/>
        <end position="295"/>
    </location>
</feature>
<proteinExistence type="predicted"/>
<name>G0SB74_CHATD</name>
<dbReference type="GeneID" id="18258953"/>
<dbReference type="InterPro" id="IPR040198">
    <property type="entry name" value="Fido_containing"/>
</dbReference>
<dbReference type="Pfam" id="PF02661">
    <property type="entry name" value="Fic"/>
    <property type="match status" value="1"/>
</dbReference>
<organism evidence="3">
    <name type="scientific">Chaetomium thermophilum (strain DSM 1495 / CBS 144.50 / IMI 039719)</name>
    <name type="common">Thermochaetoides thermophila</name>
    <dbReference type="NCBI Taxonomy" id="759272"/>
    <lineage>
        <taxon>Eukaryota</taxon>
        <taxon>Fungi</taxon>
        <taxon>Dikarya</taxon>
        <taxon>Ascomycota</taxon>
        <taxon>Pezizomycotina</taxon>
        <taxon>Sordariomycetes</taxon>
        <taxon>Sordariomycetidae</taxon>
        <taxon>Sordariales</taxon>
        <taxon>Chaetomiaceae</taxon>
        <taxon>Thermochaetoides</taxon>
    </lineage>
</organism>
<dbReference type="Gene3D" id="1.10.3290.10">
    <property type="entry name" value="Fido-like domain"/>
    <property type="match status" value="1"/>
</dbReference>
<protein>
    <recommendedName>
        <fullName evidence="1">Fido domain-containing protein</fullName>
    </recommendedName>
</protein>
<accession>G0SB74</accession>
<dbReference type="AlphaFoldDB" id="G0SB74"/>
<evidence type="ECO:0000313" key="2">
    <source>
        <dbReference type="EMBL" id="EGS19454.1"/>
    </source>
</evidence>
<dbReference type="EMBL" id="GL988044">
    <property type="protein sequence ID" value="EGS19454.1"/>
    <property type="molecule type" value="Genomic_DNA"/>
</dbReference>
<gene>
    <name evidence="2" type="ORF">CTHT_0049150</name>
</gene>
<dbReference type="eggNOG" id="KOG3824">
    <property type="taxonomic scope" value="Eukaryota"/>
</dbReference>
<dbReference type="RefSeq" id="XP_006695276.1">
    <property type="nucleotide sequence ID" value="XM_006695213.1"/>
</dbReference>
<keyword evidence="3" id="KW-1185">Reference proteome</keyword>